<comment type="caution">
    <text evidence="1">The sequence shown here is derived from an EMBL/GenBank/DDBJ whole genome shotgun (WGS) entry which is preliminary data.</text>
</comment>
<dbReference type="STRING" id="45882.A0A0V1CKA9"/>
<evidence type="ECO:0000313" key="2">
    <source>
        <dbReference type="Proteomes" id="UP000054653"/>
    </source>
</evidence>
<dbReference type="PANTHER" id="PTHR46114">
    <property type="entry name" value="APPLE DOMAIN-CONTAINING PROTEIN"/>
    <property type="match status" value="1"/>
</dbReference>
<dbReference type="AlphaFoldDB" id="A0A0V1CKA9"/>
<gene>
    <name evidence="1" type="ORF">T03_789</name>
</gene>
<name>A0A0V1CKA9_TRIBR</name>
<sequence>MNRAVQQMDNDCTREKGFVKRNAAYRVQQRRVTALTVYFCPLYILHYSSDLCVVTSKCCACFWDNNLAILNSHAFCVNEKAEHVINTGRRKTGQCKQTLHKVNPEKVLLPPLHIKLGIMKQFVKALDKNGTCFQYLCTQFPLLSDAKLKEGIFVGPDIQKLIKDKMFSSTVTQDEEEAWVAFTNVVSGFLGKKKDPEYGRLNLGDISEEQSERIEKKLISQRELLNPTNSIPSKLRMF</sequence>
<dbReference type="OrthoDB" id="6537955at2759"/>
<organism evidence="1 2">
    <name type="scientific">Trichinella britovi</name>
    <name type="common">Parasitic roundworm</name>
    <dbReference type="NCBI Taxonomy" id="45882"/>
    <lineage>
        <taxon>Eukaryota</taxon>
        <taxon>Metazoa</taxon>
        <taxon>Ecdysozoa</taxon>
        <taxon>Nematoda</taxon>
        <taxon>Enoplea</taxon>
        <taxon>Dorylaimia</taxon>
        <taxon>Trichinellida</taxon>
        <taxon>Trichinellidae</taxon>
        <taxon>Trichinella</taxon>
    </lineage>
</organism>
<keyword evidence="2" id="KW-1185">Reference proteome</keyword>
<dbReference type="PANTHER" id="PTHR46114:SF1">
    <property type="entry name" value="ZAD DOMAIN-CONTAINING PROTEIN"/>
    <property type="match status" value="1"/>
</dbReference>
<dbReference type="EMBL" id="JYDI01000169">
    <property type="protein sequence ID" value="KRY49665.1"/>
    <property type="molecule type" value="Genomic_DNA"/>
</dbReference>
<reference evidence="1 2" key="1">
    <citation type="submission" date="2015-01" db="EMBL/GenBank/DDBJ databases">
        <title>Evolution of Trichinella species and genotypes.</title>
        <authorList>
            <person name="Korhonen P.K."/>
            <person name="Edoardo P."/>
            <person name="Giuseppe L.R."/>
            <person name="Gasser R.B."/>
        </authorList>
    </citation>
    <scope>NUCLEOTIDE SEQUENCE [LARGE SCALE GENOMIC DNA]</scope>
    <source>
        <strain evidence="1">ISS120</strain>
    </source>
</reference>
<evidence type="ECO:0000313" key="1">
    <source>
        <dbReference type="EMBL" id="KRY49665.1"/>
    </source>
</evidence>
<protein>
    <submittedName>
        <fullName evidence="1">Uncharacterized protein</fullName>
    </submittedName>
</protein>
<dbReference type="Proteomes" id="UP000054653">
    <property type="component" value="Unassembled WGS sequence"/>
</dbReference>
<accession>A0A0V1CKA9</accession>
<proteinExistence type="predicted"/>